<evidence type="ECO:0000313" key="1">
    <source>
        <dbReference type="EMBL" id="OEG10344.1"/>
    </source>
</evidence>
<organism evidence="1 2">
    <name type="scientific">Enterococcus ureasiticus</name>
    <dbReference type="NCBI Taxonomy" id="903984"/>
    <lineage>
        <taxon>Bacteria</taxon>
        <taxon>Bacillati</taxon>
        <taxon>Bacillota</taxon>
        <taxon>Bacilli</taxon>
        <taxon>Lactobacillales</taxon>
        <taxon>Enterococcaceae</taxon>
        <taxon>Enterococcus</taxon>
    </lineage>
</organism>
<proteinExistence type="predicted"/>
<evidence type="ECO:0000313" key="2">
    <source>
        <dbReference type="Proteomes" id="UP000094068"/>
    </source>
</evidence>
<dbReference type="EMBL" id="MIJZ01000015">
    <property type="protein sequence ID" value="OEG10344.1"/>
    <property type="molecule type" value="Genomic_DNA"/>
</dbReference>
<accession>A0A1E5GCA9</accession>
<comment type="caution">
    <text evidence="1">The sequence shown here is derived from an EMBL/GenBank/DDBJ whole genome shotgun (WGS) entry which is preliminary data.</text>
</comment>
<reference evidence="2" key="1">
    <citation type="submission" date="2016-09" db="EMBL/GenBank/DDBJ databases">
        <authorList>
            <person name="Gulvik C.A."/>
        </authorList>
    </citation>
    <scope>NUCLEOTIDE SEQUENCE [LARGE SCALE GENOMIC DNA]</scope>
    <source>
        <strain evidence="2">DSM 23328</strain>
    </source>
</reference>
<gene>
    <name evidence="1" type="ORF">BCR21_13425</name>
</gene>
<dbReference type="AlphaFoldDB" id="A0A1E5GCA9"/>
<dbReference type="STRING" id="903984.BCR21_13425"/>
<protein>
    <submittedName>
        <fullName evidence="1">Uncharacterized protein</fullName>
    </submittedName>
</protein>
<name>A0A1E5GCA9_9ENTE</name>
<sequence>MLNKRQTIAILSSEKTIELSNSPEILALAATIPFLVGKYVLINRSIEGYLSVLTMQPEKMKINEVVKFNNKFAFFKGRAMGTSKKDNDIPDNNVTIEEINKLIRL</sequence>
<dbReference type="Proteomes" id="UP000094068">
    <property type="component" value="Unassembled WGS sequence"/>
</dbReference>
<keyword evidence="2" id="KW-1185">Reference proteome</keyword>